<evidence type="ECO:0000259" key="2">
    <source>
        <dbReference type="Pfam" id="PF16655"/>
    </source>
</evidence>
<feature type="domain" description="Phospholipase D N-terminal" evidence="2">
    <location>
        <begin position="60"/>
        <end position="160"/>
    </location>
</feature>
<dbReference type="SUPFAM" id="SSF56300">
    <property type="entry name" value="Metallo-dependent phosphatases"/>
    <property type="match status" value="1"/>
</dbReference>
<keyword evidence="4" id="KW-1185">Reference proteome</keyword>
<evidence type="ECO:0000259" key="1">
    <source>
        <dbReference type="Pfam" id="PF09423"/>
    </source>
</evidence>
<dbReference type="FunFam" id="3.60.21.70:FF:000001">
    <property type="entry name" value="Alkaline phosphatase D"/>
    <property type="match status" value="1"/>
</dbReference>
<dbReference type="PANTHER" id="PTHR43606:SF2">
    <property type="entry name" value="ALKALINE PHOSPHATASE FAMILY PROTEIN (AFU_ORTHOLOGUE AFUA_5G03860)"/>
    <property type="match status" value="1"/>
</dbReference>
<dbReference type="EMBL" id="CABPSB010000036">
    <property type="protein sequence ID" value="VVE57003.1"/>
    <property type="molecule type" value="Genomic_DNA"/>
</dbReference>
<dbReference type="InterPro" id="IPR038607">
    <property type="entry name" value="PhoD-like_sf"/>
</dbReference>
<feature type="domain" description="PhoD-like phosphatase metallophosphatase" evidence="1">
    <location>
        <begin position="173"/>
        <end position="518"/>
    </location>
</feature>
<dbReference type="Proteomes" id="UP000406256">
    <property type="component" value="Unassembled WGS sequence"/>
</dbReference>
<dbReference type="InterPro" id="IPR029052">
    <property type="entry name" value="Metallo-depent_PP-like"/>
</dbReference>
<dbReference type="Gene3D" id="2.60.40.380">
    <property type="entry name" value="Purple acid phosphatase-like, N-terminal"/>
    <property type="match status" value="1"/>
</dbReference>
<dbReference type="InterPro" id="IPR052900">
    <property type="entry name" value="Phospholipid_Metab_Enz"/>
</dbReference>
<dbReference type="CDD" id="cd07389">
    <property type="entry name" value="MPP_PhoD"/>
    <property type="match status" value="1"/>
</dbReference>
<dbReference type="AlphaFoldDB" id="A0A5E4ZA24"/>
<reference evidence="3 4" key="1">
    <citation type="submission" date="2019-08" db="EMBL/GenBank/DDBJ databases">
        <authorList>
            <person name="Peeters C."/>
        </authorList>
    </citation>
    <scope>NUCLEOTIDE SEQUENCE [LARGE SCALE GENOMIC DNA]</scope>
    <source>
        <strain evidence="3 4">LMG 31108</strain>
    </source>
</reference>
<protein>
    <submittedName>
        <fullName evidence="3">Alkaline phosphatase</fullName>
    </submittedName>
</protein>
<evidence type="ECO:0000313" key="4">
    <source>
        <dbReference type="Proteomes" id="UP000406256"/>
    </source>
</evidence>
<evidence type="ECO:0000313" key="3">
    <source>
        <dbReference type="EMBL" id="VVE57003.1"/>
    </source>
</evidence>
<gene>
    <name evidence="3" type="ORF">PAN31108_05160</name>
</gene>
<dbReference type="Pfam" id="PF09423">
    <property type="entry name" value="PhoD"/>
    <property type="match status" value="1"/>
</dbReference>
<dbReference type="InterPro" id="IPR032093">
    <property type="entry name" value="PhoD_N"/>
</dbReference>
<dbReference type="PANTHER" id="PTHR43606">
    <property type="entry name" value="PHOSPHATASE, PUTATIVE (AFU_ORTHOLOGUE AFUA_6G08710)-RELATED"/>
    <property type="match status" value="1"/>
</dbReference>
<sequence>MIHSDRLVFTGKGVESPDLTGLAGLTRRKLLKRAGALFAAPLLSPCSRALAANMDDPFTLGVACGDPSFDGFVLWTRLAPQPISPDGLGGLAGMPSEIPVRWEIATDDAMRNIVRSGIARAPAHFAYSVHVEVTGLAAQRPYWYRFTALGAQSPVGRAVTAPCRNAPLDRLRFAFASCANWEAGYFSAYRHMAQEHPDLIVFLGDYIYDNSRDPRETGGKPVVRPHDGPNATDLVAYRNRYALYRTDADLQSVHAMAPCLMTWDDHEVQDDYANNWSKFTDVSMTSFLKQRAAAYQAFYEHMPLRASSIPRGPDMRIYDRVSYGSLIDFHVIDGRQYRTPQPCPLPTTRGGHVVAESCVDRTEARRTMLGFTQEAWLHDGLRRSSAKWNVMAQDLLFAPLLQKDPRTGAVGHWTDGWDGYPATRERLLRAIAQSRPSNPVIIGGDIHSFWTNDVHLNERPDSPVIATEFVGTSVTSDGPPYDTFASMLPENPHVKYFESRHRGYVCIDVTPERMTTRFRVISDRTDKRATVSTLKEFVVCSGKAGAQAT</sequence>
<dbReference type="OrthoDB" id="327733at2"/>
<dbReference type="PROSITE" id="PS51318">
    <property type="entry name" value="TAT"/>
    <property type="match status" value="1"/>
</dbReference>
<name>A0A5E4ZA24_9BURK</name>
<dbReference type="Pfam" id="PF16655">
    <property type="entry name" value="PhoD_N"/>
    <property type="match status" value="1"/>
</dbReference>
<dbReference type="Gene3D" id="3.60.21.70">
    <property type="entry name" value="PhoD-like phosphatase"/>
    <property type="match status" value="1"/>
</dbReference>
<organism evidence="3 4">
    <name type="scientific">Pandoraea anhela</name>
    <dbReference type="NCBI Taxonomy" id="2508295"/>
    <lineage>
        <taxon>Bacteria</taxon>
        <taxon>Pseudomonadati</taxon>
        <taxon>Pseudomonadota</taxon>
        <taxon>Betaproteobacteria</taxon>
        <taxon>Burkholderiales</taxon>
        <taxon>Burkholderiaceae</taxon>
        <taxon>Pandoraea</taxon>
    </lineage>
</organism>
<proteinExistence type="predicted"/>
<accession>A0A5E4ZA24</accession>
<dbReference type="InterPro" id="IPR018946">
    <property type="entry name" value="PhoD-like_MPP"/>
</dbReference>
<dbReference type="InterPro" id="IPR006311">
    <property type="entry name" value="TAT_signal"/>
</dbReference>